<keyword evidence="4" id="KW-1185">Reference proteome</keyword>
<dbReference type="Gene3D" id="2.170.150.10">
    <property type="entry name" value="Metal Binding Protein, Guanine Nucleotide Exchange Factor, Chain A"/>
    <property type="match status" value="1"/>
</dbReference>
<dbReference type="Proteomes" id="UP000054937">
    <property type="component" value="Unassembled WGS sequence"/>
</dbReference>
<dbReference type="GO" id="GO:0005509">
    <property type="term" value="F:calcium ion binding"/>
    <property type="evidence" value="ECO:0007669"/>
    <property type="project" value="TreeGrafter"/>
</dbReference>
<proteinExistence type="inferred from homology"/>
<dbReference type="SUPFAM" id="SSF51316">
    <property type="entry name" value="Mss4-like"/>
    <property type="match status" value="1"/>
</dbReference>
<evidence type="ECO:0000313" key="4">
    <source>
        <dbReference type="Proteomes" id="UP000054937"/>
    </source>
</evidence>
<dbReference type="PROSITE" id="PS51797">
    <property type="entry name" value="TCTP_3"/>
    <property type="match status" value="1"/>
</dbReference>
<dbReference type="PANTHER" id="PTHR11991">
    <property type="entry name" value="TRANSLATIONALLY CONTROLLED TUMOR PROTEIN-RELATED"/>
    <property type="match status" value="1"/>
</dbReference>
<evidence type="ECO:0000259" key="2">
    <source>
        <dbReference type="PROSITE" id="PS51797"/>
    </source>
</evidence>
<dbReference type="InterPro" id="IPR011057">
    <property type="entry name" value="Mss4-like_sf"/>
</dbReference>
<reference evidence="3 4" key="1">
    <citation type="journal article" date="2015" name="Sci. Rep.">
        <title>Genome of the facultative scuticociliatosis pathogen Pseudocohnilembus persalinus provides insight into its virulence through horizontal gene transfer.</title>
        <authorList>
            <person name="Xiong J."/>
            <person name="Wang G."/>
            <person name="Cheng J."/>
            <person name="Tian M."/>
            <person name="Pan X."/>
            <person name="Warren A."/>
            <person name="Jiang C."/>
            <person name="Yuan D."/>
            <person name="Miao W."/>
        </authorList>
    </citation>
    <scope>NUCLEOTIDE SEQUENCE [LARGE SCALE GENOMIC DNA]</scope>
    <source>
        <strain evidence="3">36N120E</strain>
    </source>
</reference>
<gene>
    <name evidence="3" type="ORF">PPERSA_02406</name>
</gene>
<evidence type="ECO:0000256" key="1">
    <source>
        <dbReference type="PROSITE-ProRule" id="PRU01133"/>
    </source>
</evidence>
<dbReference type="InParanoid" id="A0A0V0QBC3"/>
<dbReference type="InterPro" id="IPR018105">
    <property type="entry name" value="Translational_control_tumour_p"/>
</dbReference>
<comment type="caution">
    <text evidence="3">The sequence shown here is derived from an EMBL/GenBank/DDBJ whole genome shotgun (WGS) entry which is preliminary data.</text>
</comment>
<comment type="similarity">
    <text evidence="1">Belongs to the TCTP family.</text>
</comment>
<dbReference type="GO" id="GO:0005737">
    <property type="term" value="C:cytoplasm"/>
    <property type="evidence" value="ECO:0007669"/>
    <property type="project" value="TreeGrafter"/>
</dbReference>
<dbReference type="EMBL" id="LDAU01000210">
    <property type="protein sequence ID" value="KRW99548.1"/>
    <property type="molecule type" value="Genomic_DNA"/>
</dbReference>
<dbReference type="AlphaFoldDB" id="A0A0V0QBC3"/>
<dbReference type="PANTHER" id="PTHR11991:SF0">
    <property type="entry name" value="TRANSLATIONALLY-CONTROLLED TUMOR PROTEIN"/>
    <property type="match status" value="1"/>
</dbReference>
<dbReference type="OrthoDB" id="10248936at2759"/>
<evidence type="ECO:0000313" key="3">
    <source>
        <dbReference type="EMBL" id="KRW99548.1"/>
    </source>
</evidence>
<sequence>MKIYKDIFSGEEIISDSYTNTGEKMFGDFAVKVKTKSIVKGEENFDVGCGNAFGGEQEEEQGGAAQEKVIDIVDTYQYQTTSFDKKGYLTHFKKYMKRVLEHLQENKPERVDGFKKEAAEFVKWVQANFDEFEFYIPESFDMDNHIVLSIYEGEDQMSPYFIYLLDGLKGENI</sequence>
<dbReference type="OMA" id="CAMITEG"/>
<feature type="domain" description="TCTP" evidence="2">
    <location>
        <begin position="1"/>
        <end position="173"/>
    </location>
</feature>
<accession>A0A0V0QBC3</accession>
<dbReference type="PRINTS" id="PR01653">
    <property type="entry name" value="TCTPROTEIN"/>
</dbReference>
<protein>
    <submittedName>
        <fullName evidence="3">Mss4-like protein</fullName>
    </submittedName>
</protein>
<dbReference type="InterPro" id="IPR011323">
    <property type="entry name" value="Mss4/transl-control_tumour"/>
</dbReference>
<organism evidence="3 4">
    <name type="scientific">Pseudocohnilembus persalinus</name>
    <name type="common">Ciliate</name>
    <dbReference type="NCBI Taxonomy" id="266149"/>
    <lineage>
        <taxon>Eukaryota</taxon>
        <taxon>Sar</taxon>
        <taxon>Alveolata</taxon>
        <taxon>Ciliophora</taxon>
        <taxon>Intramacronucleata</taxon>
        <taxon>Oligohymenophorea</taxon>
        <taxon>Scuticociliatia</taxon>
        <taxon>Philasterida</taxon>
        <taxon>Pseudocohnilembidae</taxon>
        <taxon>Pseudocohnilembus</taxon>
    </lineage>
</organism>
<dbReference type="InterPro" id="IPR034737">
    <property type="entry name" value="TCTP"/>
</dbReference>
<dbReference type="Pfam" id="PF00838">
    <property type="entry name" value="TCTP"/>
    <property type="match status" value="1"/>
</dbReference>
<name>A0A0V0QBC3_PSEPJ</name>
<dbReference type="FunCoup" id="A0A0V0QBC3">
    <property type="interactions" value="326"/>
</dbReference>